<comment type="caution">
    <text evidence="1">The sequence shown here is derived from an EMBL/GenBank/DDBJ whole genome shotgun (WGS) entry which is preliminary data.</text>
</comment>
<evidence type="ECO:0000313" key="2">
    <source>
        <dbReference type="Proteomes" id="UP000693981"/>
    </source>
</evidence>
<keyword evidence="2" id="KW-1185">Reference proteome</keyword>
<dbReference type="OrthoDB" id="161730at2759"/>
<sequence length="588" mass="64597">MPPSEIISRFLDRNRARHQLTPMTYPTFPLYSYERFFAMDPNTSAKLAHVATLRGDIPRLLRHLPMAVLQTFNRHPKMRAMVLPGSSPQKVMISAPLADVAELKPLLSVYECTPDEEERAEQERINAALEDSSVAPSNAPPLRWMEFVQSECEKPIDREQEFPFYLVIRVDKSTQTFARLILFADHYMSDPTSGVVILRDILETAVKFSNSSTESSCELPVRESLYEATHYVNPIMNVLHEAVSKYVIQPLVNFDTSAFVPLLPIQAATQRDFVGSPPEPRNQSFALFAQGSEANMRSAMARCKEEGVSLQGAIVAATTMAFGLTKYDGTLSVCTEPLQLRMDVVGDRRKQVALKALGEADVLGASTNGEEPVGLYSTSGNLVFTSSEGVDPHGLSFWDVARKADLEWECVLLGHELKMQHVFANETLNAENRTGSGVNVTNCMLSDVAVSCLDYSDTTSSPFPSEIILGGKSVTVEDLHVYNSHPSLSSTCKLFVAALSHFSYGLMHKLEPEVAQTLFGWMIRCTERIGEYGQQETFAQAADRLVNSTVVVVGDIVGDEVSIATEPVEIAVVSATPGVASATVTINS</sequence>
<accession>A0A8T1X4B5</accession>
<evidence type="ECO:0000313" key="1">
    <source>
        <dbReference type="EMBL" id="KAG7398490.1"/>
    </source>
</evidence>
<dbReference type="EMBL" id="JAGDFL010000079">
    <property type="protein sequence ID" value="KAG7398490.1"/>
    <property type="molecule type" value="Genomic_DNA"/>
</dbReference>
<proteinExistence type="predicted"/>
<organism evidence="1 2">
    <name type="scientific">Phytophthora boehmeriae</name>
    <dbReference type="NCBI Taxonomy" id="109152"/>
    <lineage>
        <taxon>Eukaryota</taxon>
        <taxon>Sar</taxon>
        <taxon>Stramenopiles</taxon>
        <taxon>Oomycota</taxon>
        <taxon>Peronosporomycetes</taxon>
        <taxon>Peronosporales</taxon>
        <taxon>Peronosporaceae</taxon>
        <taxon>Phytophthora</taxon>
    </lineage>
</organism>
<evidence type="ECO:0008006" key="3">
    <source>
        <dbReference type="Google" id="ProtNLM"/>
    </source>
</evidence>
<dbReference type="AlphaFoldDB" id="A0A8T1X4B5"/>
<dbReference type="PANTHER" id="PTHR28037:SF1">
    <property type="entry name" value="ALCOHOL O-ACETYLTRANSFERASE 1-RELATED"/>
    <property type="match status" value="1"/>
</dbReference>
<dbReference type="PANTHER" id="PTHR28037">
    <property type="entry name" value="ALCOHOL O-ACETYLTRANSFERASE 1-RELATED"/>
    <property type="match status" value="1"/>
</dbReference>
<dbReference type="InterPro" id="IPR052058">
    <property type="entry name" value="Alcohol_O-acetyltransferase"/>
</dbReference>
<gene>
    <name evidence="1" type="ORF">PHYBOEH_010947</name>
</gene>
<name>A0A8T1X4B5_9STRA</name>
<protein>
    <recommendedName>
        <fullName evidence="3">Condensation domain-containing protein</fullName>
    </recommendedName>
</protein>
<dbReference type="Proteomes" id="UP000693981">
    <property type="component" value="Unassembled WGS sequence"/>
</dbReference>
<reference evidence="1" key="1">
    <citation type="submission" date="2021-02" db="EMBL/GenBank/DDBJ databases">
        <authorList>
            <person name="Palmer J.M."/>
        </authorList>
    </citation>
    <scope>NUCLEOTIDE SEQUENCE</scope>
    <source>
        <strain evidence="1">SCRP23</strain>
    </source>
</reference>